<dbReference type="InterPro" id="IPR019974">
    <property type="entry name" value="XPG_CS"/>
</dbReference>
<keyword evidence="3" id="KW-0255">Endonuclease</keyword>
<dbReference type="KEGG" id="ncc:104958986"/>
<dbReference type="Gene3D" id="3.40.50.1010">
    <property type="entry name" value="5'-nuclease"/>
    <property type="match status" value="1"/>
</dbReference>
<dbReference type="AlphaFoldDB" id="A0A6I9P3U8"/>
<comment type="subcellular location">
    <subcellularLocation>
        <location evidence="1">Nucleus</location>
    </subcellularLocation>
</comment>
<dbReference type="RefSeq" id="XP_010785134.1">
    <property type="nucleotide sequence ID" value="XM_010786832.1"/>
</dbReference>
<dbReference type="InterPro" id="IPR006085">
    <property type="entry name" value="XPG_DNA_repair_N"/>
</dbReference>
<organism evidence="9 10">
    <name type="scientific">Notothenia coriiceps</name>
    <name type="common">black rockcod</name>
    <dbReference type="NCBI Taxonomy" id="8208"/>
    <lineage>
        <taxon>Eukaryota</taxon>
        <taxon>Metazoa</taxon>
        <taxon>Chordata</taxon>
        <taxon>Craniata</taxon>
        <taxon>Vertebrata</taxon>
        <taxon>Euteleostomi</taxon>
        <taxon>Actinopterygii</taxon>
        <taxon>Neopterygii</taxon>
        <taxon>Teleostei</taxon>
        <taxon>Neoteleostei</taxon>
        <taxon>Acanthomorphata</taxon>
        <taxon>Eupercaria</taxon>
        <taxon>Perciformes</taxon>
        <taxon>Notothenioidei</taxon>
        <taxon>Nototheniidae</taxon>
        <taxon>Notothenia</taxon>
    </lineage>
</organism>
<dbReference type="InterPro" id="IPR001044">
    <property type="entry name" value="XPG/Rad2_eukaryotes"/>
</dbReference>
<evidence type="ECO:0000313" key="10">
    <source>
        <dbReference type="RefSeq" id="XP_010785134.1"/>
    </source>
</evidence>
<feature type="domain" description="XPG N-terminal" evidence="8">
    <location>
        <begin position="1"/>
        <end position="98"/>
    </location>
</feature>
<evidence type="ECO:0000256" key="4">
    <source>
        <dbReference type="ARBA" id="ARBA00022763"/>
    </source>
</evidence>
<evidence type="ECO:0000259" key="8">
    <source>
        <dbReference type="SMART" id="SM00485"/>
    </source>
</evidence>
<keyword evidence="3" id="KW-0378">Hydrolase</keyword>
<dbReference type="InterPro" id="IPR029060">
    <property type="entry name" value="PIN-like_dom_sf"/>
</dbReference>
<feature type="compositionally biased region" description="Basic and acidic residues" evidence="7">
    <location>
        <begin position="154"/>
        <end position="173"/>
    </location>
</feature>
<keyword evidence="9" id="KW-1185">Reference proteome</keyword>
<dbReference type="Pfam" id="PF00752">
    <property type="entry name" value="XPG_N"/>
    <property type="match status" value="1"/>
</dbReference>
<keyword evidence="4" id="KW-0227">DNA damage</keyword>
<dbReference type="PANTHER" id="PTHR16171:SF11">
    <property type="entry name" value="DNA EXCISION REPAIR PROTEIN ERCC-5"/>
    <property type="match status" value="1"/>
</dbReference>
<keyword evidence="3" id="KW-0540">Nuclease</keyword>
<dbReference type="GO" id="GO:0004520">
    <property type="term" value="F:DNA endonuclease activity"/>
    <property type="evidence" value="ECO:0007669"/>
    <property type="project" value="TreeGrafter"/>
</dbReference>
<evidence type="ECO:0000313" key="9">
    <source>
        <dbReference type="Proteomes" id="UP000504611"/>
    </source>
</evidence>
<evidence type="ECO:0000256" key="1">
    <source>
        <dbReference type="ARBA" id="ARBA00004123"/>
    </source>
</evidence>
<dbReference type="Proteomes" id="UP000504611">
    <property type="component" value="Unplaced"/>
</dbReference>
<reference evidence="10" key="1">
    <citation type="submission" date="2025-08" db="UniProtKB">
        <authorList>
            <consortium name="RefSeq"/>
        </authorList>
    </citation>
    <scope>IDENTIFICATION</scope>
    <source>
        <tissue evidence="10">Muscle</tissue>
    </source>
</reference>
<dbReference type="GO" id="GO:0003697">
    <property type="term" value="F:single-stranded DNA binding"/>
    <property type="evidence" value="ECO:0007669"/>
    <property type="project" value="InterPro"/>
</dbReference>
<dbReference type="PROSITE" id="PS00841">
    <property type="entry name" value="XPG_1"/>
    <property type="match status" value="1"/>
</dbReference>
<dbReference type="PRINTS" id="PR00066">
    <property type="entry name" value="XRODRMPGMNTG"/>
</dbReference>
<proteinExistence type="inferred from homology"/>
<dbReference type="InterPro" id="IPR006084">
    <property type="entry name" value="XPG/Rad2"/>
</dbReference>
<sequence>MGVHGLWKLLESTGKPVNPETLEGKVLAVDISIWLNQAVKGVRDREGNSVQNAHLLTLFHRVCKLLFFRIRPVFVFDGDAPLLKKQTLALRRQRKEELTRESKQTNDKLLKTFLKRQAIKAALGDASKDPLPSLSTVRRDEVDDMYVLPALPAAEEKDKSRSEASEEEQKEKNSTWQARAGKGRPGQARPGQARPGQARPGKARQGQVDTGT</sequence>
<dbReference type="GeneID" id="104958986"/>
<dbReference type="GO" id="GO:0016788">
    <property type="term" value="F:hydrolase activity, acting on ester bonds"/>
    <property type="evidence" value="ECO:0007669"/>
    <property type="project" value="InterPro"/>
</dbReference>
<accession>A0A6I9P3U8</accession>
<evidence type="ECO:0000256" key="7">
    <source>
        <dbReference type="SAM" id="MobiDB-lite"/>
    </source>
</evidence>
<feature type="region of interest" description="Disordered" evidence="7">
    <location>
        <begin position="150"/>
        <end position="212"/>
    </location>
</feature>
<dbReference type="CDD" id="cd09868">
    <property type="entry name" value="PIN_XPG_RAD2"/>
    <property type="match status" value="1"/>
</dbReference>
<gene>
    <name evidence="10" type="primary">LOC104958986</name>
</gene>
<protein>
    <submittedName>
        <fullName evidence="10">DNA repair protein complementing XP-G cells homolog</fullName>
    </submittedName>
</protein>
<dbReference type="OrthoDB" id="31113at2759"/>
<evidence type="ECO:0000256" key="2">
    <source>
        <dbReference type="ARBA" id="ARBA00005283"/>
    </source>
</evidence>
<evidence type="ECO:0000256" key="6">
    <source>
        <dbReference type="ARBA" id="ARBA00023242"/>
    </source>
</evidence>
<dbReference type="SMART" id="SM00485">
    <property type="entry name" value="XPGN"/>
    <property type="match status" value="1"/>
</dbReference>
<evidence type="ECO:0000256" key="3">
    <source>
        <dbReference type="ARBA" id="ARBA00022759"/>
    </source>
</evidence>
<name>A0A6I9P3U8_9TELE</name>
<dbReference type="PANTHER" id="PTHR16171">
    <property type="entry name" value="DNA REPAIR PROTEIN COMPLEMENTING XP-G CELLS-RELATED"/>
    <property type="match status" value="1"/>
</dbReference>
<dbReference type="SUPFAM" id="SSF88723">
    <property type="entry name" value="PIN domain-like"/>
    <property type="match status" value="1"/>
</dbReference>
<keyword evidence="6" id="KW-0539">Nucleus</keyword>
<comment type="similarity">
    <text evidence="2">Belongs to the XPG/RAD2 endonuclease family. XPG subfamily.</text>
</comment>
<dbReference type="FunFam" id="3.40.50.1010:FF:000040">
    <property type="entry name" value="DNA repair protein complementing XP-G cells"/>
    <property type="match status" value="1"/>
</dbReference>
<keyword evidence="5" id="KW-0234">DNA repair</keyword>
<dbReference type="PRINTS" id="PR00853">
    <property type="entry name" value="XPGRADSUPER"/>
</dbReference>
<dbReference type="GO" id="GO:0006289">
    <property type="term" value="P:nucleotide-excision repair"/>
    <property type="evidence" value="ECO:0007669"/>
    <property type="project" value="InterPro"/>
</dbReference>
<dbReference type="GO" id="GO:0005634">
    <property type="term" value="C:nucleus"/>
    <property type="evidence" value="ECO:0007669"/>
    <property type="project" value="UniProtKB-SubCell"/>
</dbReference>
<evidence type="ECO:0000256" key="5">
    <source>
        <dbReference type="ARBA" id="ARBA00023204"/>
    </source>
</evidence>